<dbReference type="Proteomes" id="UP000266673">
    <property type="component" value="Unassembled WGS sequence"/>
</dbReference>
<evidence type="ECO:0000313" key="3">
    <source>
        <dbReference type="Proteomes" id="UP000266673"/>
    </source>
</evidence>
<comment type="caution">
    <text evidence="2">The sequence shown here is derived from an EMBL/GenBank/DDBJ whole genome shotgun (WGS) entry which is preliminary data.</text>
</comment>
<feature type="compositionally biased region" description="Basic and acidic residues" evidence="1">
    <location>
        <begin position="83"/>
        <end position="95"/>
    </location>
</feature>
<proteinExistence type="predicted"/>
<dbReference type="AlphaFoldDB" id="A0A397VBR7"/>
<keyword evidence="3" id="KW-1185">Reference proteome</keyword>
<organism evidence="2 3">
    <name type="scientific">Gigaspora rosea</name>
    <dbReference type="NCBI Taxonomy" id="44941"/>
    <lineage>
        <taxon>Eukaryota</taxon>
        <taxon>Fungi</taxon>
        <taxon>Fungi incertae sedis</taxon>
        <taxon>Mucoromycota</taxon>
        <taxon>Glomeromycotina</taxon>
        <taxon>Glomeromycetes</taxon>
        <taxon>Diversisporales</taxon>
        <taxon>Gigasporaceae</taxon>
        <taxon>Gigaspora</taxon>
    </lineage>
</organism>
<dbReference type="EMBL" id="QKWP01000445">
    <property type="protein sequence ID" value="RIB19924.1"/>
    <property type="molecule type" value="Genomic_DNA"/>
</dbReference>
<sequence>MNNVSIIKYNSVTSKSDIKIDMTIIYPSESPKFKYLGKLGSNIKLCGTKSSQSTTNTQSIIDIIDDDIDSVFTQQLQKQHKFDEIKSNNEDDNKKNTVLVNIDQKSQKIEEEEEL</sequence>
<accession>A0A397VBR7</accession>
<protein>
    <submittedName>
        <fullName evidence="2">Uncharacterized protein</fullName>
    </submittedName>
</protein>
<name>A0A397VBR7_9GLOM</name>
<gene>
    <name evidence="2" type="ORF">C2G38_2244875</name>
</gene>
<evidence type="ECO:0000313" key="2">
    <source>
        <dbReference type="EMBL" id="RIB19924.1"/>
    </source>
</evidence>
<feature type="region of interest" description="Disordered" evidence="1">
    <location>
        <begin position="83"/>
        <end position="115"/>
    </location>
</feature>
<evidence type="ECO:0000256" key="1">
    <source>
        <dbReference type="SAM" id="MobiDB-lite"/>
    </source>
</evidence>
<reference evidence="2 3" key="1">
    <citation type="submission" date="2018-06" db="EMBL/GenBank/DDBJ databases">
        <title>Comparative genomics reveals the genomic features of Rhizophagus irregularis, R. cerebriforme, R. diaphanum and Gigaspora rosea, and their symbiotic lifestyle signature.</title>
        <authorList>
            <person name="Morin E."/>
            <person name="San Clemente H."/>
            <person name="Chen E.C.H."/>
            <person name="De La Providencia I."/>
            <person name="Hainaut M."/>
            <person name="Kuo A."/>
            <person name="Kohler A."/>
            <person name="Murat C."/>
            <person name="Tang N."/>
            <person name="Roy S."/>
            <person name="Loubradou J."/>
            <person name="Henrissat B."/>
            <person name="Grigoriev I.V."/>
            <person name="Corradi N."/>
            <person name="Roux C."/>
            <person name="Martin F.M."/>
        </authorList>
    </citation>
    <scope>NUCLEOTIDE SEQUENCE [LARGE SCALE GENOMIC DNA]</scope>
    <source>
        <strain evidence="2 3">DAOM 194757</strain>
    </source>
</reference>